<dbReference type="RefSeq" id="WP_156340603.1">
    <property type="nucleotide sequence ID" value="NZ_CACRSQ010000006.1"/>
</dbReference>
<dbReference type="GO" id="GO:0030246">
    <property type="term" value="F:carbohydrate binding"/>
    <property type="evidence" value="ECO:0007669"/>
    <property type="project" value="UniProtKB-ARBA"/>
</dbReference>
<evidence type="ECO:0000256" key="2">
    <source>
        <dbReference type="ARBA" id="ARBA00007639"/>
    </source>
</evidence>
<keyword evidence="4" id="KW-1133">Transmembrane helix</keyword>
<evidence type="ECO:0000256" key="3">
    <source>
        <dbReference type="ARBA" id="ARBA00022729"/>
    </source>
</evidence>
<evidence type="ECO:0000256" key="1">
    <source>
        <dbReference type="ARBA" id="ARBA00004196"/>
    </source>
</evidence>
<dbReference type="SUPFAM" id="SSF53822">
    <property type="entry name" value="Periplasmic binding protein-like I"/>
    <property type="match status" value="1"/>
</dbReference>
<keyword evidence="4" id="KW-0812">Transmembrane</keyword>
<dbReference type="Gene3D" id="3.40.50.2300">
    <property type="match status" value="2"/>
</dbReference>
<sequence length="331" mass="37508">MHYEKQKKSVRDTRKRLDAASILILIGIIVLLYAKVFYSYEKTYGKNKTRTFGATYMTMNNNFYPVLNNEIRSAVEKKGDRLMTLDPALDQKKQTEQIYYLIQQKVDAIFINPVDWKGIRGALRAAKKAEIPVIVVDTPVYDEDLVSCTVVSDNYNAGVLCAKDLMKRRKSARILLLEHKKAKSAQDRIRGFLDTIHGRQEYQVVARADTEGQTERTLPKVNQVIKNGKMFDVVMALNDPTAIGALAALDQKGIREQVLVYGIDGSPDGKGLIKENMMTATSAQSPKQIGKEAICSAYRLLDRKKVSKKIIIPVQIITYKNINRFDVNNWQ</sequence>
<reference evidence="6" key="1">
    <citation type="submission" date="2019-11" db="EMBL/GenBank/DDBJ databases">
        <authorList>
            <person name="Feng L."/>
        </authorList>
    </citation>
    <scope>NUCLEOTIDE SEQUENCE</scope>
    <source>
        <strain evidence="6">AcaccaeLFYP115</strain>
    </source>
</reference>
<feature type="domain" description="Periplasmic binding protein" evidence="5">
    <location>
        <begin position="57"/>
        <end position="305"/>
    </location>
</feature>
<protein>
    <submittedName>
        <fullName evidence="6">D-ribose-binding periplasmic protein</fullName>
    </submittedName>
</protein>
<keyword evidence="3" id="KW-0732">Signal</keyword>
<organism evidence="6">
    <name type="scientific">Anaerostipes caccae</name>
    <dbReference type="NCBI Taxonomy" id="105841"/>
    <lineage>
        <taxon>Bacteria</taxon>
        <taxon>Bacillati</taxon>
        <taxon>Bacillota</taxon>
        <taxon>Clostridia</taxon>
        <taxon>Lachnospirales</taxon>
        <taxon>Lachnospiraceae</taxon>
        <taxon>Anaerostipes</taxon>
    </lineage>
</organism>
<name>A0A6N2UK08_9FIRM</name>
<dbReference type="AlphaFoldDB" id="A0A6N2UK08"/>
<dbReference type="CDD" id="cd19971">
    <property type="entry name" value="PBP1_ABC_sugar_binding-like"/>
    <property type="match status" value="1"/>
</dbReference>
<comment type="subcellular location">
    <subcellularLocation>
        <location evidence="1">Cell envelope</location>
    </subcellularLocation>
</comment>
<evidence type="ECO:0000313" key="6">
    <source>
        <dbReference type="EMBL" id="VYT18019.1"/>
    </source>
</evidence>
<comment type="similarity">
    <text evidence="2">Belongs to the bacterial solute-binding protein 2 family.</text>
</comment>
<dbReference type="InterPro" id="IPR025997">
    <property type="entry name" value="SBP_2_dom"/>
</dbReference>
<gene>
    <name evidence="6" type="primary">rbsB</name>
    <name evidence="6" type="ORF">ACLFYP115_01924</name>
</gene>
<dbReference type="Pfam" id="PF13407">
    <property type="entry name" value="Peripla_BP_4"/>
    <property type="match status" value="1"/>
</dbReference>
<dbReference type="GO" id="GO:0030313">
    <property type="term" value="C:cell envelope"/>
    <property type="evidence" value="ECO:0007669"/>
    <property type="project" value="UniProtKB-SubCell"/>
</dbReference>
<keyword evidence="4" id="KW-0472">Membrane</keyword>
<dbReference type="PANTHER" id="PTHR46847">
    <property type="entry name" value="D-ALLOSE-BINDING PERIPLASMIC PROTEIN-RELATED"/>
    <property type="match status" value="1"/>
</dbReference>
<proteinExistence type="inferred from homology"/>
<dbReference type="PANTHER" id="PTHR46847:SF1">
    <property type="entry name" value="D-ALLOSE-BINDING PERIPLASMIC PROTEIN-RELATED"/>
    <property type="match status" value="1"/>
</dbReference>
<dbReference type="EMBL" id="CACRSQ010000006">
    <property type="protein sequence ID" value="VYT18019.1"/>
    <property type="molecule type" value="Genomic_DNA"/>
</dbReference>
<accession>A0A6N2UK08</accession>
<dbReference type="InterPro" id="IPR028082">
    <property type="entry name" value="Peripla_BP_I"/>
</dbReference>
<feature type="transmembrane region" description="Helical" evidence="4">
    <location>
        <begin position="20"/>
        <end position="40"/>
    </location>
</feature>
<evidence type="ECO:0000256" key="4">
    <source>
        <dbReference type="SAM" id="Phobius"/>
    </source>
</evidence>
<evidence type="ECO:0000259" key="5">
    <source>
        <dbReference type="Pfam" id="PF13407"/>
    </source>
</evidence>